<dbReference type="Proteomes" id="UP001064048">
    <property type="component" value="Chromosome 27"/>
</dbReference>
<name>A0ACC0KZ76_CHOFU</name>
<evidence type="ECO:0000313" key="1">
    <source>
        <dbReference type="EMBL" id="KAI8441654.1"/>
    </source>
</evidence>
<keyword evidence="2" id="KW-1185">Reference proteome</keyword>
<sequence length="1164" mass="132047">MREPSELTAAASPEPRERLRSFSRPRRRRPSDLDLDPDLATVTAHRARSLSNMATLSLKISLEGGKVVKTIQFDPATTVYDACRVIREKILEASASDPKEYGLFLASEEDNKKGIWLEASRSLDYYMLRNGDVLEYSRKTRNLRVRMLDGSVKTLLVDDSQIVANLMVVICTKIGITNYDEYDWSIKVREEQKEEPDPCEKPNYGTLTLKRKHHDKERDAKMDQLRKKLRTDDEAAQPYHSPTVNWVEPAKTLREQGIDVTETLLLRRKLFFSDRNVDSRDPVQLNLLYVQARDAILDGTHPITQDKACEFAGIQCQIQFGDHKEDKHTIGFLDLKEFLPGSYVKVKGAEKKVFREHRRHAGLSELDAKVLYTKNARDLPTYGVAFFLVKEKMKGKNKLVPRLLGVTKDSVLRLDEKTKEILQTWPLTTVRRWCASPNTFTLDFGDYSDQYYSVQTTEAEQILQVIAGYIDIIVRKRRAADHLGIEGDEGSAMLEDSVSPSKANIIQHDTFKSGKVSTESVAKPAVMRPGAEGAKPFAVGHMTGAQQTTVSGQVITGHTPPARAKAVVVAQASQVQQTRVTSVLSEPQRALLSTITSGREVIKHTEEGLSRATLPSLGQDAASVKWKQVTMDTSKQVVTSQIAAMNAATAQVVTLTSGTTEEVDHTAVGAAITTITSNLPEMTKGVQMIAALMEDDDNGDRLLDATRKLCSAFSDLLKAAEPETKEPRQNLLNAASRVGEASTSVLYTIGEETEQDKETQVTDRKKSFLYRKLNYCYDNFYRVFFSDKDKEYDTNFDSDKYDDDGIYEDIDTRHWNGLDVIQEESDSDYYRSLDYCNAFFRPGKPLTIEEINQSRLKDDSPGKGSDYEAILNNCEDYLDDDRKDVNVLDSDVKAVENVNESPKLYPKTVSDKIYNFKKDFSNHDYANINFDRVKNDVRTKNEMLRERFFADDVDSKNKINEQINKQNGAKIECHSIRNDVTRKGPDVRVAGSLNMKLLNNLDKYNRVLTTTETFMEKAEASFTKNEINKRVKDDFETFIKKSEKYYTTETKDRKTTVELNNADQKGKTEIRIIYNPTFLNIGTSCVKGFCQYCKRKCPRTDEKCCPKCVCLELELKTIWKENWLNILLFLALIVVFFAVLVQCFVSKDVCENGTQEDGKCFEMM</sequence>
<comment type="caution">
    <text evidence="1">The sequence shown here is derived from an EMBL/GenBank/DDBJ whole genome shotgun (WGS) entry which is preliminary data.</text>
</comment>
<dbReference type="EMBL" id="CM046127">
    <property type="protein sequence ID" value="KAI8441654.1"/>
    <property type="molecule type" value="Genomic_DNA"/>
</dbReference>
<reference evidence="1 2" key="1">
    <citation type="journal article" date="2022" name="Genome Biol. Evol.">
        <title>The Spruce Budworm Genome: Reconstructing the Evolutionary History of Antifreeze Proteins.</title>
        <authorList>
            <person name="Beliveau C."/>
            <person name="Gagne P."/>
            <person name="Picq S."/>
            <person name="Vernygora O."/>
            <person name="Keeling C.I."/>
            <person name="Pinkney K."/>
            <person name="Doucet D."/>
            <person name="Wen F."/>
            <person name="Johnston J.S."/>
            <person name="Maaroufi H."/>
            <person name="Boyle B."/>
            <person name="Laroche J."/>
            <person name="Dewar K."/>
            <person name="Juretic N."/>
            <person name="Blackburn G."/>
            <person name="Nisole A."/>
            <person name="Brunet B."/>
            <person name="Brandao M."/>
            <person name="Lumley L."/>
            <person name="Duan J."/>
            <person name="Quan G."/>
            <person name="Lucarotti C.J."/>
            <person name="Roe A.D."/>
            <person name="Sperling F.A.H."/>
            <person name="Levesque R.C."/>
            <person name="Cusson M."/>
        </authorList>
    </citation>
    <scope>NUCLEOTIDE SEQUENCE [LARGE SCALE GENOMIC DNA]</scope>
    <source>
        <strain evidence="1">Glfc:IPQL:Cfum</strain>
    </source>
</reference>
<evidence type="ECO:0000313" key="2">
    <source>
        <dbReference type="Proteomes" id="UP001064048"/>
    </source>
</evidence>
<proteinExistence type="predicted"/>
<protein>
    <submittedName>
        <fullName evidence="1">Uncharacterized protein</fullName>
    </submittedName>
</protein>
<gene>
    <name evidence="1" type="ORF">MSG28_015208</name>
</gene>
<organism evidence="1 2">
    <name type="scientific">Choristoneura fumiferana</name>
    <name type="common">Spruce budworm moth</name>
    <name type="synonym">Archips fumiferana</name>
    <dbReference type="NCBI Taxonomy" id="7141"/>
    <lineage>
        <taxon>Eukaryota</taxon>
        <taxon>Metazoa</taxon>
        <taxon>Ecdysozoa</taxon>
        <taxon>Arthropoda</taxon>
        <taxon>Hexapoda</taxon>
        <taxon>Insecta</taxon>
        <taxon>Pterygota</taxon>
        <taxon>Neoptera</taxon>
        <taxon>Endopterygota</taxon>
        <taxon>Lepidoptera</taxon>
        <taxon>Glossata</taxon>
        <taxon>Ditrysia</taxon>
        <taxon>Tortricoidea</taxon>
        <taxon>Tortricidae</taxon>
        <taxon>Tortricinae</taxon>
        <taxon>Choristoneura</taxon>
    </lineage>
</organism>
<accession>A0ACC0KZ76</accession>